<evidence type="ECO:0000313" key="1">
    <source>
        <dbReference type="EMBL" id="KKK70840.1"/>
    </source>
</evidence>
<dbReference type="EMBL" id="LAZR01057999">
    <property type="protein sequence ID" value="KKK70840.1"/>
    <property type="molecule type" value="Genomic_DNA"/>
</dbReference>
<proteinExistence type="predicted"/>
<gene>
    <name evidence="1" type="ORF">LCGC14_2919930</name>
</gene>
<accession>A0A0F8YAZ4</accession>
<protein>
    <submittedName>
        <fullName evidence="1">Uncharacterized protein</fullName>
    </submittedName>
</protein>
<organism evidence="1">
    <name type="scientific">marine sediment metagenome</name>
    <dbReference type="NCBI Taxonomy" id="412755"/>
    <lineage>
        <taxon>unclassified sequences</taxon>
        <taxon>metagenomes</taxon>
        <taxon>ecological metagenomes</taxon>
    </lineage>
</organism>
<reference evidence="1" key="1">
    <citation type="journal article" date="2015" name="Nature">
        <title>Complex archaea that bridge the gap between prokaryotes and eukaryotes.</title>
        <authorList>
            <person name="Spang A."/>
            <person name="Saw J.H."/>
            <person name="Jorgensen S.L."/>
            <person name="Zaremba-Niedzwiedzka K."/>
            <person name="Martijn J."/>
            <person name="Lind A.E."/>
            <person name="van Eijk R."/>
            <person name="Schleper C."/>
            <person name="Guy L."/>
            <person name="Ettema T.J."/>
        </authorList>
    </citation>
    <scope>NUCLEOTIDE SEQUENCE</scope>
</reference>
<comment type="caution">
    <text evidence="1">The sequence shown here is derived from an EMBL/GenBank/DDBJ whole genome shotgun (WGS) entry which is preliminary data.</text>
</comment>
<dbReference type="AlphaFoldDB" id="A0A0F8YAZ4"/>
<name>A0A0F8YAZ4_9ZZZZ</name>
<sequence>MNWDDYKKTLSRRERLKYWWIEFKLTVWRDWIKRCPKCHHKVSWDWEVESDDFGGVLAKYKYHICSEYMAGCKKCQYGECDEELNY</sequence>